<dbReference type="OrthoDB" id="9801841at2"/>
<dbReference type="InterPro" id="IPR050660">
    <property type="entry name" value="NEK_Ser/Thr_kinase"/>
</dbReference>
<evidence type="ECO:0000313" key="12">
    <source>
        <dbReference type="Proteomes" id="UP000321514"/>
    </source>
</evidence>
<evidence type="ECO:0000256" key="2">
    <source>
        <dbReference type="ARBA" id="ARBA00022679"/>
    </source>
</evidence>
<feature type="transmembrane region" description="Helical" evidence="7">
    <location>
        <begin position="558"/>
        <end position="576"/>
    </location>
</feature>
<dbReference type="Pfam" id="PF00069">
    <property type="entry name" value="Pkinase"/>
    <property type="match status" value="1"/>
</dbReference>
<dbReference type="CDD" id="cd14014">
    <property type="entry name" value="STKc_PknB_like"/>
    <property type="match status" value="1"/>
</dbReference>
<feature type="region of interest" description="Disordered" evidence="6">
    <location>
        <begin position="353"/>
        <end position="374"/>
    </location>
</feature>
<sequence length="662" mass="68739">MNERYRLVSPLATGGMAELFLGVAKGAEGFERTVAIKRILPHLAQEPDIARMFLAEARLATLLQHQNIATVFDVAQSASGLFLVMELVDGWDLGVLLRQTSKLGRRFPPHLAAHIALHVLAGLHHAYRKLHEGRPLLMAHRDVSPSNILVSREGEVKVTDFGIARLSGASHTAPGHFKGKEAYSAPEVLQGQPATLLSDQFSLGLVLHELLTGAHPFSSTTESGGSVALAIVSRDVPPLPPEIPASLADIVRRMLARAPEARFPTPEALGEVLARWLAQTGEPASAQGLTAFLAALPPPPTLREKAGGAGSKSGASPSRASASLRPATNDPSAHSAPTRMGPLAEALARGASAGTGALPGHEDSQAPGAEEDEASGLAGIEMSSSGRLLHRCVRCGSLLSAARAPCSVCAERLAPPTPGAFDTSVESPFAPQGGFLAADDEALEMDGSAPLSPGTSDTSREGAHASPGNTPSGSLRSASAANASPRSARGSGPASGGSGATTSSLADSIDAGPRRPAAPSVTQARGDALELEERAPRPESTWDEVPASAAPRRWGRRIVLLVGVAVAVGGSVWLWPHRTTVANRLMASVNRPMPPPVLMLTSEPSGATVLIGDKPVGTTPLALDNLYPEGPVAVQVRLKGYRLWKGTFPGGEPARLEATLQR</sequence>
<dbReference type="SUPFAM" id="SSF56112">
    <property type="entry name" value="Protein kinase-like (PK-like)"/>
    <property type="match status" value="1"/>
</dbReference>
<accession>A0A511TDA2</accession>
<protein>
    <recommendedName>
        <fullName evidence="1">non-specific serine/threonine protein kinase</fullName>
        <ecNumber evidence="1">2.7.11.1</ecNumber>
    </recommendedName>
</protein>
<dbReference type="Gene3D" id="1.10.510.10">
    <property type="entry name" value="Transferase(Phosphotransferase) domain 1"/>
    <property type="match status" value="1"/>
</dbReference>
<dbReference type="Pfam" id="PF08308">
    <property type="entry name" value="PEGA"/>
    <property type="match status" value="1"/>
</dbReference>
<dbReference type="GO" id="GO:0004674">
    <property type="term" value="F:protein serine/threonine kinase activity"/>
    <property type="evidence" value="ECO:0007669"/>
    <property type="project" value="UniProtKB-KW"/>
</dbReference>
<dbReference type="EMBL" id="FOIB01000011">
    <property type="protein sequence ID" value="SEU36386.1"/>
    <property type="molecule type" value="Genomic_DNA"/>
</dbReference>
<feature type="region of interest" description="Disordered" evidence="6">
    <location>
        <begin position="296"/>
        <end position="339"/>
    </location>
</feature>
<dbReference type="Gene3D" id="3.30.200.20">
    <property type="entry name" value="Phosphorylase Kinase, domain 1"/>
    <property type="match status" value="1"/>
</dbReference>
<dbReference type="AlphaFoldDB" id="A0A511TDA2"/>
<dbReference type="PANTHER" id="PTHR43671:SF13">
    <property type="entry name" value="SERINE_THREONINE-PROTEIN KINASE NEK2"/>
    <property type="match status" value="1"/>
</dbReference>
<dbReference type="PROSITE" id="PS50011">
    <property type="entry name" value="PROTEIN_KINASE_DOM"/>
    <property type="match status" value="1"/>
</dbReference>
<dbReference type="EC" id="2.7.11.1" evidence="1"/>
<keyword evidence="2" id="KW-0808">Transferase</keyword>
<dbReference type="InterPro" id="IPR013229">
    <property type="entry name" value="PEGA"/>
</dbReference>
<evidence type="ECO:0000259" key="8">
    <source>
        <dbReference type="PROSITE" id="PS50011"/>
    </source>
</evidence>
<dbReference type="GO" id="GO:0005524">
    <property type="term" value="F:ATP binding"/>
    <property type="evidence" value="ECO:0007669"/>
    <property type="project" value="UniProtKB-KW"/>
</dbReference>
<evidence type="ECO:0000256" key="1">
    <source>
        <dbReference type="ARBA" id="ARBA00012513"/>
    </source>
</evidence>
<keyword evidence="3" id="KW-0547">Nucleotide-binding</keyword>
<evidence type="ECO:0000256" key="6">
    <source>
        <dbReference type="SAM" id="MobiDB-lite"/>
    </source>
</evidence>
<dbReference type="InterPro" id="IPR011009">
    <property type="entry name" value="Kinase-like_dom_sf"/>
</dbReference>
<feature type="compositionally biased region" description="Low complexity" evidence="6">
    <location>
        <begin position="312"/>
        <end position="327"/>
    </location>
</feature>
<keyword evidence="7" id="KW-1133">Transmembrane helix</keyword>
<evidence type="ECO:0000256" key="4">
    <source>
        <dbReference type="ARBA" id="ARBA00022777"/>
    </source>
</evidence>
<dbReference type="Proteomes" id="UP000321514">
    <property type="component" value="Unassembled WGS sequence"/>
</dbReference>
<name>A0A511TDA2_MYXFU</name>
<keyword evidence="10" id="KW-0723">Serine/threonine-protein kinase</keyword>
<organism evidence="9 12">
    <name type="scientific">Myxococcus fulvus</name>
    <dbReference type="NCBI Taxonomy" id="33"/>
    <lineage>
        <taxon>Bacteria</taxon>
        <taxon>Pseudomonadati</taxon>
        <taxon>Myxococcota</taxon>
        <taxon>Myxococcia</taxon>
        <taxon>Myxococcales</taxon>
        <taxon>Cystobacterineae</taxon>
        <taxon>Myxococcaceae</taxon>
        <taxon>Myxococcus</taxon>
    </lineage>
</organism>
<dbReference type="Proteomes" id="UP000183760">
    <property type="component" value="Unassembled WGS sequence"/>
</dbReference>
<proteinExistence type="predicted"/>
<feature type="compositionally biased region" description="Low complexity" evidence="6">
    <location>
        <begin position="472"/>
        <end position="492"/>
    </location>
</feature>
<comment type="caution">
    <text evidence="9">The sequence shown here is derived from an EMBL/GenBank/DDBJ whole genome shotgun (WGS) entry which is preliminary data.</text>
</comment>
<gene>
    <name evidence="9" type="ORF">MFU01_71920</name>
    <name evidence="10" type="ORF">SAMN05443572_111179</name>
</gene>
<keyword evidence="5" id="KW-0067">ATP-binding</keyword>
<reference evidence="10 11" key="1">
    <citation type="submission" date="2016-10" db="EMBL/GenBank/DDBJ databases">
        <authorList>
            <person name="Varghese N."/>
            <person name="Submissions S."/>
        </authorList>
    </citation>
    <scope>NUCLEOTIDE SEQUENCE [LARGE SCALE GENOMIC DNA]</scope>
    <source>
        <strain evidence="10 11">DSM 16525</strain>
    </source>
</reference>
<dbReference type="EMBL" id="BJXR01000058">
    <property type="protein sequence ID" value="GEN12155.1"/>
    <property type="molecule type" value="Genomic_DNA"/>
</dbReference>
<evidence type="ECO:0000313" key="9">
    <source>
        <dbReference type="EMBL" id="GEN12155.1"/>
    </source>
</evidence>
<dbReference type="PANTHER" id="PTHR43671">
    <property type="entry name" value="SERINE/THREONINE-PROTEIN KINASE NEK"/>
    <property type="match status" value="1"/>
</dbReference>
<reference evidence="9 12" key="2">
    <citation type="submission" date="2019-07" db="EMBL/GenBank/DDBJ databases">
        <title>Whole genome shotgun sequence of Myxococcus fulvus NBRC 100333.</title>
        <authorList>
            <person name="Hosoyama A."/>
            <person name="Uohara A."/>
            <person name="Ohji S."/>
            <person name="Ichikawa N."/>
        </authorList>
    </citation>
    <scope>NUCLEOTIDE SEQUENCE [LARGE SCALE GENOMIC DNA]</scope>
    <source>
        <strain evidence="9 12">NBRC 100333</strain>
    </source>
</reference>
<keyword evidence="7" id="KW-0472">Membrane</keyword>
<dbReference type="InterPro" id="IPR000719">
    <property type="entry name" value="Prot_kinase_dom"/>
</dbReference>
<feature type="domain" description="Protein kinase" evidence="8">
    <location>
        <begin position="5"/>
        <end position="277"/>
    </location>
</feature>
<evidence type="ECO:0000256" key="3">
    <source>
        <dbReference type="ARBA" id="ARBA00022741"/>
    </source>
</evidence>
<evidence type="ECO:0000313" key="11">
    <source>
        <dbReference type="Proteomes" id="UP000183760"/>
    </source>
</evidence>
<evidence type="ECO:0000313" key="10">
    <source>
        <dbReference type="EMBL" id="SEU36386.1"/>
    </source>
</evidence>
<keyword evidence="7" id="KW-0812">Transmembrane</keyword>
<feature type="compositionally biased region" description="Basic and acidic residues" evidence="6">
    <location>
        <begin position="527"/>
        <end position="537"/>
    </location>
</feature>
<evidence type="ECO:0000256" key="7">
    <source>
        <dbReference type="SAM" id="Phobius"/>
    </source>
</evidence>
<feature type="region of interest" description="Disordered" evidence="6">
    <location>
        <begin position="445"/>
        <end position="548"/>
    </location>
</feature>
<keyword evidence="4 10" id="KW-0418">Kinase</keyword>
<evidence type="ECO:0000256" key="5">
    <source>
        <dbReference type="ARBA" id="ARBA00022840"/>
    </source>
</evidence>
<dbReference type="RefSeq" id="WP_074957974.1">
    <property type="nucleotide sequence ID" value="NZ_BJXR01000058.1"/>
</dbReference>
<keyword evidence="11" id="KW-1185">Reference proteome</keyword>